<comment type="similarity">
    <text evidence="1">Belongs to the 'GDSL' lipolytic enzyme family.</text>
</comment>
<feature type="signal peptide" evidence="6">
    <location>
        <begin position="1"/>
        <end position="26"/>
    </location>
</feature>
<dbReference type="Gene3D" id="3.40.50.1110">
    <property type="entry name" value="SGNH hydrolase"/>
    <property type="match status" value="2"/>
</dbReference>
<sequence length="697" mass="78330">MNSMRLIHILWCFNLYVACTFIQVSSEKNGNSNSSKCVYPAIYNFGDSNSDTGTVYATFTGVQSPNGISFFGNISGRASDGRLIIDFITEELKLPYLSAYLNSVGSNYRYGANFAVGGASIRPGGYSPFHLGLQVSQFILFKSHTKILFNQLSNNRTEPPLKSGLPGPEDFSKALYTIDIGQNDLAYGFRHTSEEQVQRSIPEILSQLSQAVKQLYNEGARVFWIHNTGPIGCLPFNYFSYEHKKGNLDANGCVKPQNKIAQEFNKKLKDQVSYLRRKLLQAKFTYVDMYKAKYELISNARSRGFVSLLDFCCGSYTGYRINCGTKEIINGTVNRNPCTNPSQHIIWDGIHYSQRANQLIAEKIIHGSFSDPPVPIGNAYTGTIYATYTSVQPPNGISFFGNISGRASDGRLIIDSITEELKLPYLSAYLNSVGSNYRHGANFAVSGASIRPRGYHLFNLGLQVSQFILFKSHTKILFNQLSNNRTEPSLKSGLPRPEDFSKALYTIDIGQNDLAHGFQYTSEEQVQRSIPEILSNFSQSVKQLYNEGARVFWIHNTGPIGCLPFNYYTYKHKKVDANDCVKSQNKIAKEFNKKLKDQVSQLRKELLQAKFTYVDMYKAKHELISNAKSQGFVSRLDFCHNLYGINGTVNRYPCTNPSQYISWDGIHYSQRANQLIAEKIIHGSFSHPQVPIGNACF</sequence>
<keyword evidence="9" id="KW-1185">Reference proteome</keyword>
<dbReference type="EnsemblPlants" id="KEH24834">
    <property type="protein sequence ID" value="KEH24834"/>
    <property type="gene ID" value="MTR_6g007095"/>
</dbReference>
<evidence type="ECO:0000256" key="1">
    <source>
        <dbReference type="ARBA" id="ARBA00008668"/>
    </source>
</evidence>
<name>A0A072U518_MEDTR</name>
<dbReference type="GO" id="GO:0016788">
    <property type="term" value="F:hydrolase activity, acting on ester bonds"/>
    <property type="evidence" value="ECO:0007669"/>
    <property type="project" value="InterPro"/>
</dbReference>
<evidence type="ECO:0000256" key="2">
    <source>
        <dbReference type="ARBA" id="ARBA00022729"/>
    </source>
</evidence>
<keyword evidence="4" id="KW-0325">Glycoprotein</keyword>
<dbReference type="HOGENOM" id="CLU_015101_13_0_1"/>
<dbReference type="PANTHER" id="PTHR22835:SF555">
    <property type="entry name" value="GDSL-LIKE LIPASE_ACYLHYDROLASE"/>
    <property type="match status" value="1"/>
</dbReference>
<feature type="coiled-coil region" evidence="5">
    <location>
        <begin position="585"/>
        <end position="612"/>
    </location>
</feature>
<keyword evidence="3" id="KW-0378">Hydrolase</keyword>
<feature type="chain" id="PRO_5014499285" evidence="6">
    <location>
        <begin position="27"/>
        <end position="697"/>
    </location>
</feature>
<organism evidence="7 9">
    <name type="scientific">Medicago truncatula</name>
    <name type="common">Barrel medic</name>
    <name type="synonym">Medicago tribuloides</name>
    <dbReference type="NCBI Taxonomy" id="3880"/>
    <lineage>
        <taxon>Eukaryota</taxon>
        <taxon>Viridiplantae</taxon>
        <taxon>Streptophyta</taxon>
        <taxon>Embryophyta</taxon>
        <taxon>Tracheophyta</taxon>
        <taxon>Spermatophyta</taxon>
        <taxon>Magnoliopsida</taxon>
        <taxon>eudicotyledons</taxon>
        <taxon>Gunneridae</taxon>
        <taxon>Pentapetalae</taxon>
        <taxon>rosids</taxon>
        <taxon>fabids</taxon>
        <taxon>Fabales</taxon>
        <taxon>Fabaceae</taxon>
        <taxon>Papilionoideae</taxon>
        <taxon>50 kb inversion clade</taxon>
        <taxon>NPAAA clade</taxon>
        <taxon>Hologalegina</taxon>
        <taxon>IRL clade</taxon>
        <taxon>Trifolieae</taxon>
        <taxon>Medicago</taxon>
    </lineage>
</organism>
<dbReference type="InterPro" id="IPR036514">
    <property type="entry name" value="SGNH_hydro_sf"/>
</dbReference>
<dbReference type="InterPro" id="IPR001087">
    <property type="entry name" value="GDSL"/>
</dbReference>
<evidence type="ECO:0000256" key="6">
    <source>
        <dbReference type="SAM" id="SignalP"/>
    </source>
</evidence>
<dbReference type="SUPFAM" id="SSF52266">
    <property type="entry name" value="SGNH hydrolase"/>
    <property type="match status" value="2"/>
</dbReference>
<evidence type="ECO:0000313" key="8">
    <source>
        <dbReference type="EnsemblPlants" id="KEH24834"/>
    </source>
</evidence>
<dbReference type="CDD" id="cd01837">
    <property type="entry name" value="SGNH_plant_lipase_like"/>
    <property type="match status" value="2"/>
</dbReference>
<reference evidence="7 9" key="1">
    <citation type="journal article" date="2011" name="Nature">
        <title>The Medicago genome provides insight into the evolution of rhizobial symbioses.</title>
        <authorList>
            <person name="Young N.D."/>
            <person name="Debelle F."/>
            <person name="Oldroyd G.E."/>
            <person name="Geurts R."/>
            <person name="Cannon S.B."/>
            <person name="Udvardi M.K."/>
            <person name="Benedito V.A."/>
            <person name="Mayer K.F."/>
            <person name="Gouzy J."/>
            <person name="Schoof H."/>
            <person name="Van de Peer Y."/>
            <person name="Proost S."/>
            <person name="Cook D.R."/>
            <person name="Meyers B.C."/>
            <person name="Spannagl M."/>
            <person name="Cheung F."/>
            <person name="De Mita S."/>
            <person name="Krishnakumar V."/>
            <person name="Gundlach H."/>
            <person name="Zhou S."/>
            <person name="Mudge J."/>
            <person name="Bharti A.K."/>
            <person name="Murray J.D."/>
            <person name="Naoumkina M.A."/>
            <person name="Rosen B."/>
            <person name="Silverstein K.A."/>
            <person name="Tang H."/>
            <person name="Rombauts S."/>
            <person name="Zhao P.X."/>
            <person name="Zhou P."/>
            <person name="Barbe V."/>
            <person name="Bardou P."/>
            <person name="Bechner M."/>
            <person name="Bellec A."/>
            <person name="Berger A."/>
            <person name="Berges H."/>
            <person name="Bidwell S."/>
            <person name="Bisseling T."/>
            <person name="Choisne N."/>
            <person name="Couloux A."/>
            <person name="Denny R."/>
            <person name="Deshpande S."/>
            <person name="Dai X."/>
            <person name="Doyle J.J."/>
            <person name="Dudez A.M."/>
            <person name="Farmer A.D."/>
            <person name="Fouteau S."/>
            <person name="Franken C."/>
            <person name="Gibelin C."/>
            <person name="Gish J."/>
            <person name="Goldstein S."/>
            <person name="Gonzalez A.J."/>
            <person name="Green P.J."/>
            <person name="Hallab A."/>
            <person name="Hartog M."/>
            <person name="Hua A."/>
            <person name="Humphray S.J."/>
            <person name="Jeong D.H."/>
            <person name="Jing Y."/>
            <person name="Jocker A."/>
            <person name="Kenton S.M."/>
            <person name="Kim D.J."/>
            <person name="Klee K."/>
            <person name="Lai H."/>
            <person name="Lang C."/>
            <person name="Lin S."/>
            <person name="Macmil S.L."/>
            <person name="Magdelenat G."/>
            <person name="Matthews L."/>
            <person name="McCorrison J."/>
            <person name="Monaghan E.L."/>
            <person name="Mun J.H."/>
            <person name="Najar F.Z."/>
            <person name="Nicholson C."/>
            <person name="Noirot C."/>
            <person name="O'Bleness M."/>
            <person name="Paule C.R."/>
            <person name="Poulain J."/>
            <person name="Prion F."/>
            <person name="Qin B."/>
            <person name="Qu C."/>
            <person name="Retzel E.F."/>
            <person name="Riddle C."/>
            <person name="Sallet E."/>
            <person name="Samain S."/>
            <person name="Samson N."/>
            <person name="Sanders I."/>
            <person name="Saurat O."/>
            <person name="Scarpelli C."/>
            <person name="Schiex T."/>
            <person name="Segurens B."/>
            <person name="Severin A.J."/>
            <person name="Sherrier D.J."/>
            <person name="Shi R."/>
            <person name="Sims S."/>
            <person name="Singer S.R."/>
            <person name="Sinharoy S."/>
            <person name="Sterck L."/>
            <person name="Viollet A."/>
            <person name="Wang B.B."/>
            <person name="Wang K."/>
            <person name="Wang M."/>
            <person name="Wang X."/>
            <person name="Warfsmann J."/>
            <person name="Weissenbach J."/>
            <person name="White D.D."/>
            <person name="White J.D."/>
            <person name="Wiley G.B."/>
            <person name="Wincker P."/>
            <person name="Xing Y."/>
            <person name="Yang L."/>
            <person name="Yao Z."/>
            <person name="Ying F."/>
            <person name="Zhai J."/>
            <person name="Zhou L."/>
            <person name="Zuber A."/>
            <person name="Denarie J."/>
            <person name="Dixon R.A."/>
            <person name="May G.D."/>
            <person name="Schwartz D.C."/>
            <person name="Rogers J."/>
            <person name="Quetier F."/>
            <person name="Town C.D."/>
            <person name="Roe B.A."/>
        </authorList>
    </citation>
    <scope>NUCLEOTIDE SEQUENCE [LARGE SCALE GENOMIC DNA]</scope>
    <source>
        <strain evidence="7">A17</strain>
        <strain evidence="8 9">cv. Jemalong A17</strain>
    </source>
</reference>
<dbReference type="InterPro" id="IPR035669">
    <property type="entry name" value="SGNH_plant_lipase-like"/>
</dbReference>
<dbReference type="Proteomes" id="UP000002051">
    <property type="component" value="Chromosome 6"/>
</dbReference>
<dbReference type="Pfam" id="PF00657">
    <property type="entry name" value="Lipase_GDSL"/>
    <property type="match status" value="2"/>
</dbReference>
<evidence type="ECO:0000313" key="9">
    <source>
        <dbReference type="Proteomes" id="UP000002051"/>
    </source>
</evidence>
<reference evidence="7 9" key="2">
    <citation type="journal article" date="2014" name="BMC Genomics">
        <title>An improved genome release (version Mt4.0) for the model legume Medicago truncatula.</title>
        <authorList>
            <person name="Tang H."/>
            <person name="Krishnakumar V."/>
            <person name="Bidwell S."/>
            <person name="Rosen B."/>
            <person name="Chan A."/>
            <person name="Zhou S."/>
            <person name="Gentzbittel L."/>
            <person name="Childs K.L."/>
            <person name="Yandell M."/>
            <person name="Gundlach H."/>
            <person name="Mayer K.F."/>
            <person name="Schwartz D.C."/>
            <person name="Town C.D."/>
        </authorList>
    </citation>
    <scope>GENOME REANNOTATION</scope>
    <source>
        <strain evidence="7">A17</strain>
        <strain evidence="8 9">cv. Jemalong A17</strain>
    </source>
</reference>
<gene>
    <name evidence="7" type="ordered locus">MTR_6g007095</name>
</gene>
<proteinExistence type="inferred from homology"/>
<dbReference type="AlphaFoldDB" id="A0A072U518"/>
<accession>A0A072U518</accession>
<evidence type="ECO:0000256" key="5">
    <source>
        <dbReference type="SAM" id="Coils"/>
    </source>
</evidence>
<reference evidence="8" key="3">
    <citation type="submission" date="2015-04" db="UniProtKB">
        <authorList>
            <consortium name="EnsemblPlants"/>
        </authorList>
    </citation>
    <scope>IDENTIFICATION</scope>
    <source>
        <strain evidence="8">cv. Jemalong A17</strain>
    </source>
</reference>
<keyword evidence="2 6" id="KW-0732">Signal</keyword>
<keyword evidence="5" id="KW-0175">Coiled coil</keyword>
<protein>
    <submittedName>
        <fullName evidence="7">GDSL-like lipase/acylhydrolase</fullName>
    </submittedName>
</protein>
<dbReference type="EMBL" id="CM001222">
    <property type="protein sequence ID" value="KEH24834.1"/>
    <property type="molecule type" value="Genomic_DNA"/>
</dbReference>
<evidence type="ECO:0000313" key="7">
    <source>
        <dbReference type="EMBL" id="KEH24834.1"/>
    </source>
</evidence>
<evidence type="ECO:0000256" key="4">
    <source>
        <dbReference type="ARBA" id="ARBA00023180"/>
    </source>
</evidence>
<dbReference type="PANTHER" id="PTHR22835">
    <property type="entry name" value="ZINC FINGER FYVE DOMAIN CONTAINING PROTEIN"/>
    <property type="match status" value="1"/>
</dbReference>
<evidence type="ECO:0000256" key="3">
    <source>
        <dbReference type="ARBA" id="ARBA00022801"/>
    </source>
</evidence>